<evidence type="ECO:0000256" key="1">
    <source>
        <dbReference type="SAM" id="Phobius"/>
    </source>
</evidence>
<reference evidence="3 4" key="1">
    <citation type="submission" date="2024-06" db="EMBL/GenBank/DDBJ databases">
        <title>The Natural Products Discovery Center: Release of the First 8490 Sequenced Strains for Exploring Actinobacteria Biosynthetic Diversity.</title>
        <authorList>
            <person name="Kalkreuter E."/>
            <person name="Kautsar S.A."/>
            <person name="Yang D."/>
            <person name="Bader C.D."/>
            <person name="Teijaro C.N."/>
            <person name="Fluegel L."/>
            <person name="Davis C.M."/>
            <person name="Simpson J.R."/>
            <person name="Lauterbach L."/>
            <person name="Steele A.D."/>
            <person name="Gui C."/>
            <person name="Meng S."/>
            <person name="Li G."/>
            <person name="Viehrig K."/>
            <person name="Ye F."/>
            <person name="Su P."/>
            <person name="Kiefer A.F."/>
            <person name="Nichols A."/>
            <person name="Cepeda A.J."/>
            <person name="Yan W."/>
            <person name="Fan B."/>
            <person name="Jiang Y."/>
            <person name="Adhikari A."/>
            <person name="Zheng C.-J."/>
            <person name="Schuster L."/>
            <person name="Cowan T.M."/>
            <person name="Smanski M.J."/>
            <person name="Chevrette M.G."/>
            <person name="De Carvalho L.P.S."/>
            <person name="Shen B."/>
        </authorList>
    </citation>
    <scope>NUCLEOTIDE SEQUENCE [LARGE SCALE GENOMIC DNA]</scope>
    <source>
        <strain evidence="3 4">NPDC050100</strain>
    </source>
</reference>
<evidence type="ECO:0000259" key="2">
    <source>
        <dbReference type="Pfam" id="PF12158"/>
    </source>
</evidence>
<dbReference type="RefSeq" id="WP_061260996.1">
    <property type="nucleotide sequence ID" value="NZ_JBFALK010000042.1"/>
</dbReference>
<dbReference type="Pfam" id="PF12158">
    <property type="entry name" value="DUF3592"/>
    <property type="match status" value="1"/>
</dbReference>
<feature type="transmembrane region" description="Helical" evidence="1">
    <location>
        <begin position="12"/>
        <end position="34"/>
    </location>
</feature>
<name>A0ABV3GTX4_MICGL</name>
<comment type="caution">
    <text evidence="3">The sequence shown here is derived from an EMBL/GenBank/DDBJ whole genome shotgun (WGS) entry which is preliminary data.</text>
</comment>
<sequence>MLYVPRVSDTSIALLVLGLHGVIFTLLGAGLLINARNFRKRALRAQGQVVGLRRSESSEGYVYYPILRFTTVYGQVVQAESDVGSDPPSARQGQHVAIMYDPADPARLRIDNLTDSGTLLAGIFLGVGLLLLFSGIAVGVVTIL</sequence>
<evidence type="ECO:0000313" key="3">
    <source>
        <dbReference type="EMBL" id="MEV0975074.1"/>
    </source>
</evidence>
<dbReference type="InterPro" id="IPR021994">
    <property type="entry name" value="DUF3592"/>
</dbReference>
<protein>
    <submittedName>
        <fullName evidence="3">DUF3592 domain-containing protein</fullName>
    </submittedName>
</protein>
<feature type="domain" description="DUF3592" evidence="2">
    <location>
        <begin position="45"/>
        <end position="111"/>
    </location>
</feature>
<organism evidence="3 4">
    <name type="scientific">Microtetraspora glauca</name>
    <dbReference type="NCBI Taxonomy" id="1996"/>
    <lineage>
        <taxon>Bacteria</taxon>
        <taxon>Bacillati</taxon>
        <taxon>Actinomycetota</taxon>
        <taxon>Actinomycetes</taxon>
        <taxon>Streptosporangiales</taxon>
        <taxon>Streptosporangiaceae</taxon>
        <taxon>Microtetraspora</taxon>
    </lineage>
</organism>
<keyword evidence="1" id="KW-1133">Transmembrane helix</keyword>
<feature type="transmembrane region" description="Helical" evidence="1">
    <location>
        <begin position="119"/>
        <end position="143"/>
    </location>
</feature>
<keyword evidence="1" id="KW-0812">Transmembrane</keyword>
<dbReference type="Proteomes" id="UP001551675">
    <property type="component" value="Unassembled WGS sequence"/>
</dbReference>
<gene>
    <name evidence="3" type="ORF">AB0I59_41335</name>
</gene>
<evidence type="ECO:0000313" key="4">
    <source>
        <dbReference type="Proteomes" id="UP001551675"/>
    </source>
</evidence>
<dbReference type="EMBL" id="JBFALK010000042">
    <property type="protein sequence ID" value="MEV0975074.1"/>
    <property type="molecule type" value="Genomic_DNA"/>
</dbReference>
<accession>A0ABV3GTX4</accession>
<keyword evidence="1" id="KW-0472">Membrane</keyword>
<proteinExistence type="predicted"/>
<keyword evidence="4" id="KW-1185">Reference proteome</keyword>